<reference evidence="3" key="1">
    <citation type="journal article" date="2007" name="J. Bacteriol.">
        <title>Comparative genome analysis of four magnetotactic bacteria reveals a complex set of group-specific genes implicated in magnetosome biomineralization and function.</title>
        <authorList>
            <person name="Richter M."/>
            <person name="Kube M."/>
            <person name="Bazylinski D.A."/>
            <person name="Lombardot T."/>
            <person name="Gloeckner F.O."/>
            <person name="Reinhardt R."/>
            <person name="Schueler D."/>
        </authorList>
    </citation>
    <scope>NUCLEOTIDE SEQUENCE</scope>
    <source>
        <strain evidence="3">MSR-1</strain>
    </source>
</reference>
<feature type="compositionally biased region" description="Basic residues" evidence="1">
    <location>
        <begin position="184"/>
        <end position="197"/>
    </location>
</feature>
<dbReference type="Gene3D" id="2.60.40.3500">
    <property type="match status" value="1"/>
</dbReference>
<evidence type="ECO:0000256" key="2">
    <source>
        <dbReference type="SAM" id="SignalP"/>
    </source>
</evidence>
<feature type="compositionally biased region" description="Pro residues" evidence="1">
    <location>
        <begin position="203"/>
        <end position="212"/>
    </location>
</feature>
<gene>
    <name evidence="3" type="ORF">MGR_2072</name>
</gene>
<organism evidence="3">
    <name type="scientific">Magnetospirillum gryphiswaldense</name>
    <dbReference type="NCBI Taxonomy" id="55518"/>
    <lineage>
        <taxon>Bacteria</taxon>
        <taxon>Pseudomonadati</taxon>
        <taxon>Pseudomonadota</taxon>
        <taxon>Alphaproteobacteria</taxon>
        <taxon>Rhodospirillales</taxon>
        <taxon>Rhodospirillaceae</taxon>
        <taxon>Magnetospirillum</taxon>
    </lineage>
</organism>
<feature type="chain" id="PRO_5002674165" evidence="2">
    <location>
        <begin position="24"/>
        <end position="232"/>
    </location>
</feature>
<feature type="signal peptide" evidence="2">
    <location>
        <begin position="1"/>
        <end position="23"/>
    </location>
</feature>
<dbReference type="EMBL" id="CU459003">
    <property type="protein sequence ID" value="CAM74120.1"/>
    <property type="molecule type" value="Genomic_DNA"/>
</dbReference>
<protein>
    <submittedName>
        <fullName evidence="3">N-acetylmuramoyl-L-alanine amidase</fullName>
    </submittedName>
</protein>
<name>A4TU13_9PROT</name>
<evidence type="ECO:0000256" key="1">
    <source>
        <dbReference type="SAM" id="MobiDB-lite"/>
    </source>
</evidence>
<feature type="compositionally biased region" description="Low complexity" evidence="1">
    <location>
        <begin position="172"/>
        <end position="181"/>
    </location>
</feature>
<dbReference type="AlphaFoldDB" id="A4TU13"/>
<sequence>MKARSVFLCALLALTMLTTVALPATEAFARARVSSIRLGNHPDNVTRVVMDLSDNLTVTSFAQASPDRIVLEAGDLDWGDDAAARRSFGAIQGVRYDQGRIVVDLKEPALVKSSFTIPPRDGLGWRLVVDVQKTSRTAFLAAARPAINAPAVNASSPPPRQVTAVPGPGSCRPTAPSSSIPPRSPRRRFRPRCRARSLRPNPNSSPRPPPLPADDLPPTRGFETPGPTFNQD</sequence>
<proteinExistence type="predicted"/>
<feature type="region of interest" description="Disordered" evidence="1">
    <location>
        <begin position="150"/>
        <end position="232"/>
    </location>
</feature>
<accession>A4TU13</accession>
<evidence type="ECO:0000313" key="3">
    <source>
        <dbReference type="EMBL" id="CAM74120.1"/>
    </source>
</evidence>
<keyword evidence="2" id="KW-0732">Signal</keyword>